<sequence length="82" mass="9721">MVKGEEDGKFDEEQYSAYKSLVKNWEQLLQGFLQAIVDYYKLERHELGYDIEVHENYPQIETTNQLELLIRMGILIKIEILG</sequence>
<dbReference type="EMBL" id="AKKV01000015">
    <property type="protein sequence ID" value="EIT87193.1"/>
    <property type="molecule type" value="Genomic_DNA"/>
</dbReference>
<dbReference type="Proteomes" id="UP000004080">
    <property type="component" value="Unassembled WGS sequence"/>
</dbReference>
<gene>
    <name evidence="2" type="ORF">A374_01504</name>
</gene>
<proteinExistence type="predicted"/>
<reference evidence="2 3" key="1">
    <citation type="journal article" date="2012" name="J. Bacteriol.">
        <title>Genome of Bacillus macauensis ZFHKF-1, a Long-Chain-Forming Bacterium.</title>
        <authorList>
            <person name="Cai L."/>
            <person name="Zhang T."/>
        </authorList>
    </citation>
    <scope>NUCLEOTIDE SEQUENCE [LARGE SCALE GENOMIC DNA]</scope>
    <source>
        <strain evidence="2 3">ZFHKF-1</strain>
    </source>
</reference>
<evidence type="ECO:0000259" key="1">
    <source>
        <dbReference type="Pfam" id="PF22481"/>
    </source>
</evidence>
<evidence type="ECO:0000313" key="2">
    <source>
        <dbReference type="EMBL" id="EIT87193.1"/>
    </source>
</evidence>
<feature type="domain" description="DUF6985" evidence="1">
    <location>
        <begin position="1"/>
        <end position="73"/>
    </location>
</feature>
<accession>I8UK38</accession>
<comment type="caution">
    <text evidence="2">The sequence shown here is derived from an EMBL/GenBank/DDBJ whole genome shotgun (WGS) entry which is preliminary data.</text>
</comment>
<organism evidence="2 3">
    <name type="scientific">Fictibacillus macauensis ZFHKF-1</name>
    <dbReference type="NCBI Taxonomy" id="1196324"/>
    <lineage>
        <taxon>Bacteria</taxon>
        <taxon>Bacillati</taxon>
        <taxon>Bacillota</taxon>
        <taxon>Bacilli</taxon>
        <taxon>Bacillales</taxon>
        <taxon>Fictibacillaceae</taxon>
        <taxon>Fictibacillus</taxon>
    </lineage>
</organism>
<dbReference type="PATRIC" id="fig|1196324.3.peg.299"/>
<dbReference type="InterPro" id="IPR054254">
    <property type="entry name" value="DUF6985"/>
</dbReference>
<evidence type="ECO:0000313" key="3">
    <source>
        <dbReference type="Proteomes" id="UP000004080"/>
    </source>
</evidence>
<name>I8UK38_9BACL</name>
<dbReference type="AlphaFoldDB" id="I8UK38"/>
<dbReference type="Pfam" id="PF22481">
    <property type="entry name" value="DUF6985"/>
    <property type="match status" value="1"/>
</dbReference>
<keyword evidence="3" id="KW-1185">Reference proteome</keyword>
<protein>
    <recommendedName>
        <fullName evidence="1">DUF6985 domain-containing protein</fullName>
    </recommendedName>
</protein>